<comment type="caution">
    <text evidence="1">The sequence shown here is derived from an EMBL/GenBank/DDBJ whole genome shotgun (WGS) entry which is preliminary data.</text>
</comment>
<protein>
    <submittedName>
        <fullName evidence="1">Uncharacterized protein</fullName>
    </submittedName>
</protein>
<organism evidence="1 2">
    <name type="scientific">Streptomyces acidiscabies</name>
    <dbReference type="NCBI Taxonomy" id="42234"/>
    <lineage>
        <taxon>Bacteria</taxon>
        <taxon>Bacillati</taxon>
        <taxon>Actinomycetota</taxon>
        <taxon>Actinomycetes</taxon>
        <taxon>Kitasatosporales</taxon>
        <taxon>Streptomycetaceae</taxon>
        <taxon>Streptomyces</taxon>
    </lineage>
</organism>
<dbReference type="RefSeq" id="WP_319166597.1">
    <property type="nucleotide sequence ID" value="NZ_JARAWP010000011.1"/>
</dbReference>
<name>A0ABU4LWA7_9ACTN</name>
<keyword evidence="2" id="KW-1185">Reference proteome</keyword>
<evidence type="ECO:0000313" key="2">
    <source>
        <dbReference type="Proteomes" id="UP001272987"/>
    </source>
</evidence>
<evidence type="ECO:0000313" key="1">
    <source>
        <dbReference type="EMBL" id="MDX3020005.1"/>
    </source>
</evidence>
<accession>A0ABU4LWA7</accession>
<gene>
    <name evidence="1" type="ORF">PV666_19250</name>
</gene>
<dbReference type="Proteomes" id="UP001272987">
    <property type="component" value="Unassembled WGS sequence"/>
</dbReference>
<dbReference type="EMBL" id="JARAWP010000011">
    <property type="protein sequence ID" value="MDX3020005.1"/>
    <property type="molecule type" value="Genomic_DNA"/>
</dbReference>
<sequence>MPEPTFIYHPTTPPDGEPTRFQVYVEQVPDVDDAFLGTVYQTADNGWVADWSKLNGTPSNAMPGFRSKQYAASALYWFAPPAQSARSRPAGQIVPMSDERVVDTSLCGCCINNRCECEGANRVSERYGTTQSYEVQPSLIPEHGVLVSLMPMPDGDFLVDFNTRDAGSGIGYLQRHHDGRYHVRMGPKAIGIAATPEAAMWAALRDHTGSTFYEHLTKEFVAHEKPIYTT</sequence>
<proteinExistence type="predicted"/>
<reference evidence="1 2" key="1">
    <citation type="journal article" date="2023" name="Microb. Genom.">
        <title>Mesoterricola silvestris gen. nov., sp. nov., Mesoterricola sediminis sp. nov., Geothrix oryzae sp. nov., Geothrix edaphica sp. nov., Geothrix rubra sp. nov., and Geothrix limicola sp. nov., six novel members of Acidobacteriota isolated from soils.</title>
        <authorList>
            <person name="Weisberg A.J."/>
            <person name="Pearce E."/>
            <person name="Kramer C.G."/>
            <person name="Chang J.H."/>
            <person name="Clarke C.R."/>
        </authorList>
    </citation>
    <scope>NUCLEOTIDE SEQUENCE [LARGE SCALE GENOMIC DNA]</scope>
    <source>
        <strain evidence="1 2">NB05-1H</strain>
    </source>
</reference>